<dbReference type="OrthoDB" id="3882355at2759"/>
<dbReference type="AlphaFoldDB" id="A0A0B4F9M6"/>
<gene>
    <name evidence="1" type="ORF">MAN_00409</name>
</gene>
<protein>
    <submittedName>
        <fullName evidence="1">Uncharacterized protein</fullName>
    </submittedName>
</protein>
<feature type="non-terminal residue" evidence="1">
    <location>
        <position position="1"/>
    </location>
</feature>
<comment type="caution">
    <text evidence="1">The sequence shown here is derived from an EMBL/GenBank/DDBJ whole genome shotgun (WGS) entry which is preliminary data.</text>
</comment>
<accession>A0A0B4F9M6</accession>
<dbReference type="EMBL" id="AZNF01000001">
    <property type="protein sequence ID" value="KID70810.1"/>
    <property type="molecule type" value="Genomic_DNA"/>
</dbReference>
<organism evidence="1 2">
    <name type="scientific">Metarhizium anisopliae (strain ARSEF 549)</name>
    <dbReference type="NCBI Taxonomy" id="3151832"/>
    <lineage>
        <taxon>Eukaryota</taxon>
        <taxon>Fungi</taxon>
        <taxon>Dikarya</taxon>
        <taxon>Ascomycota</taxon>
        <taxon>Pezizomycotina</taxon>
        <taxon>Sordariomycetes</taxon>
        <taxon>Hypocreomycetidae</taxon>
        <taxon>Hypocreales</taxon>
        <taxon>Clavicipitaceae</taxon>
        <taxon>Metarhizium</taxon>
    </lineage>
</organism>
<reference evidence="1 2" key="1">
    <citation type="journal article" date="2014" name="Proc. Natl. Acad. Sci. U.S.A.">
        <title>Trajectory and genomic determinants of fungal-pathogen speciation and host adaptation.</title>
        <authorList>
            <person name="Hu X."/>
            <person name="Xiao G."/>
            <person name="Zheng P."/>
            <person name="Shang Y."/>
            <person name="Su Y."/>
            <person name="Zhang X."/>
            <person name="Liu X."/>
            <person name="Zhan S."/>
            <person name="St Leger R.J."/>
            <person name="Wang C."/>
        </authorList>
    </citation>
    <scope>NUCLEOTIDE SEQUENCE [LARGE SCALE GENOMIC DNA]</scope>
    <source>
        <strain evidence="1 2">ARSEF 549</strain>
    </source>
</reference>
<dbReference type="HOGENOM" id="CLU_706122_0_0_1"/>
<keyword evidence="2" id="KW-1185">Reference proteome</keyword>
<dbReference type="VEuPathDB" id="FungiDB:MAN_00409"/>
<proteinExistence type="predicted"/>
<dbReference type="Proteomes" id="UP000031186">
    <property type="component" value="Unassembled WGS sequence"/>
</dbReference>
<evidence type="ECO:0000313" key="1">
    <source>
        <dbReference type="EMBL" id="KID70810.1"/>
    </source>
</evidence>
<sequence length="455" mass="51195">MSPGRVDNYPGPIEDYVVYLEKKLEYYESLFASCSFNYHILQPASLTGVESCQLDDVLRFDPRMTSPPKKLTQVYPTAPQTAKGPSQWQVEMQKLLLEIPCTASWEHRRRDLGLNSAEDMVHVLVTLLGATIPGRTLEPVDKYISGFSSSSVYSPTLLPAYQFALSTCQFRKHSELMANVFLLREVILASYCEVLVKNGESQSDVDAIMSLCVKEKSLERYRRGAVWVNRRISELYSCGWKDRASELFLICGRSLAQYGRFADYSKSSSQQFLDCLKSEKYTSPLIDTPELIPLSIPCMIKIISGDTLNLEQICMRLGYETEVQDRFQDLLPRYMSYLAIPSVGQSAGNNSPSLEAGGFMSVDSMYTQCTNFPPPLSSTSDTSRELDQPANLDMEDSRNAPDWLPTSSWQSNWQRNGWDYGLADPFLSLCPFSPTTGSSRDNIGNSSSLSNREFQ</sequence>
<name>A0A0B4F9M6_METAF</name>
<evidence type="ECO:0000313" key="2">
    <source>
        <dbReference type="Proteomes" id="UP000031186"/>
    </source>
</evidence>